<proteinExistence type="inferred from homology"/>
<evidence type="ECO:0000256" key="1">
    <source>
        <dbReference type="ARBA" id="ARBA00004453"/>
    </source>
</evidence>
<sequence>METYAELKAKLDKLNKDAESARKLEVAAILSAIREAVLTYEIRPEEILPTWKKLRVPDRRWGPRPPKYRNPITGETWSGRGRAPKWLVGRDRDDFLITGPTQ</sequence>
<evidence type="ECO:0000313" key="6">
    <source>
        <dbReference type="EMBL" id="AJL34927.1"/>
    </source>
</evidence>
<dbReference type="RefSeq" id="WP_080398227.1">
    <property type="nucleotide sequence ID" value="NZ_KF418775.1"/>
</dbReference>
<evidence type="ECO:0000256" key="2">
    <source>
        <dbReference type="ARBA" id="ARBA00010610"/>
    </source>
</evidence>
<evidence type="ECO:0000256" key="3">
    <source>
        <dbReference type="ARBA" id="ARBA00022490"/>
    </source>
</evidence>
<dbReference type="Pfam" id="PF00816">
    <property type="entry name" value="Histone_HNS"/>
    <property type="match status" value="1"/>
</dbReference>
<comment type="similarity">
    <text evidence="2">Belongs to the histone-like protein H-NS family.</text>
</comment>
<evidence type="ECO:0000259" key="5">
    <source>
        <dbReference type="SMART" id="SM00528"/>
    </source>
</evidence>
<organism evidence="6">
    <name type="scientific">Burkholderia pseudomallei</name>
    <name type="common">Pseudomonas pseudomallei</name>
    <dbReference type="NCBI Taxonomy" id="28450"/>
    <lineage>
        <taxon>Bacteria</taxon>
        <taxon>Pseudomonadati</taxon>
        <taxon>Pseudomonadota</taxon>
        <taxon>Betaproteobacteria</taxon>
        <taxon>Burkholderiales</taxon>
        <taxon>Burkholderiaceae</taxon>
        <taxon>Burkholderia</taxon>
        <taxon>pseudomallei group</taxon>
    </lineage>
</organism>
<dbReference type="InterPro" id="IPR027444">
    <property type="entry name" value="H-NS_C_dom"/>
</dbReference>
<protein>
    <submittedName>
        <fullName evidence="6">H-NS histone family protein</fullName>
    </submittedName>
</protein>
<gene>
    <name evidence="6" type="ORF">pBPS044</name>
</gene>
<dbReference type="GO" id="GO:0003677">
    <property type="term" value="F:DNA binding"/>
    <property type="evidence" value="ECO:0007669"/>
    <property type="project" value="UniProtKB-KW"/>
</dbReference>
<geneLocation type="plasmid" evidence="6">
    <name>pBPSE01</name>
</geneLocation>
<accession>A0A0C5B157</accession>
<dbReference type="GO" id="GO:0009295">
    <property type="term" value="C:nucleoid"/>
    <property type="evidence" value="ECO:0007669"/>
    <property type="project" value="UniProtKB-SubCell"/>
</dbReference>
<dbReference type="SMART" id="SM00528">
    <property type="entry name" value="HNS"/>
    <property type="match status" value="1"/>
</dbReference>
<dbReference type="PANTHER" id="PTHR38097:SF2">
    <property type="entry name" value="DNA-BINDING PROTEIN STPA"/>
    <property type="match status" value="1"/>
</dbReference>
<keyword evidence="6" id="KW-0614">Plasmid</keyword>
<comment type="subcellular location">
    <subcellularLocation>
        <location evidence="1">Cytoplasm</location>
        <location evidence="1">Nucleoid</location>
    </subcellularLocation>
</comment>
<dbReference type="PANTHER" id="PTHR38097">
    <property type="match status" value="1"/>
</dbReference>
<evidence type="ECO:0000256" key="4">
    <source>
        <dbReference type="ARBA" id="ARBA00023125"/>
    </source>
</evidence>
<keyword evidence="4" id="KW-0238">DNA-binding</keyword>
<keyword evidence="3" id="KW-0963">Cytoplasm</keyword>
<dbReference type="SUPFAM" id="SSF81273">
    <property type="entry name" value="H-NS histone-like proteins"/>
    <property type="match status" value="1"/>
</dbReference>
<dbReference type="AlphaFoldDB" id="A0A0C5B157"/>
<name>A0A0C5B157_BURPE</name>
<reference evidence="6" key="1">
    <citation type="submission" date="2013-07" db="EMBL/GenBank/DDBJ databases">
        <title>Complete sequence of a native Burkholderia pseudomallei plasmid.</title>
        <authorList>
            <person name="Stone J.K."/>
            <person name="Bollig M.C."/>
            <person name="Gibbons H.S."/>
            <person name="Mayo M."/>
            <person name="Currie B.J."/>
            <person name="Keim P."/>
            <person name="Tuanyok A."/>
        </authorList>
    </citation>
    <scope>NUCLEOTIDE SEQUENCE</scope>
    <source>
        <strain evidence="6">MSHR1950</strain>
        <plasmid evidence="6">pBPSE01</plasmid>
    </source>
</reference>
<feature type="domain" description="DNA-binding protein H-NS-like C-terminal" evidence="5">
    <location>
        <begin position="58"/>
        <end position="97"/>
    </location>
</feature>
<dbReference type="Gene3D" id="4.10.430.30">
    <property type="match status" value="1"/>
</dbReference>
<dbReference type="EMBL" id="KF418775">
    <property type="protein sequence ID" value="AJL34927.1"/>
    <property type="molecule type" value="Genomic_DNA"/>
</dbReference>